<protein>
    <submittedName>
        <fullName evidence="1">Uncharacterized protein</fullName>
    </submittedName>
</protein>
<dbReference type="AlphaFoldDB" id="A0A396JA40"/>
<comment type="caution">
    <text evidence="1">The sequence shown here is derived from an EMBL/GenBank/DDBJ whole genome shotgun (WGS) entry which is preliminary data.</text>
</comment>
<evidence type="ECO:0000313" key="2">
    <source>
        <dbReference type="Proteomes" id="UP000265566"/>
    </source>
</evidence>
<sequence length="106" mass="12673">MVVVIPARRPAGFRRRRHRAGKFKLLFFSKFLHQKFRHHLLYTNPVLVLKRGERFVVDLHLNFRNFFTLFVKKLTDLDILFALESESGLKISKIRTYKLRSTNLDS</sequence>
<name>A0A396JA40_MEDTR</name>
<dbReference type="Proteomes" id="UP000265566">
    <property type="component" value="Chromosome 2"/>
</dbReference>
<proteinExistence type="predicted"/>
<accession>A0A396JA40</accession>
<reference evidence="2" key="1">
    <citation type="journal article" date="2018" name="Nat. Plants">
        <title>Whole-genome landscape of Medicago truncatula symbiotic genes.</title>
        <authorList>
            <person name="Pecrix Y."/>
            <person name="Staton S.E."/>
            <person name="Sallet E."/>
            <person name="Lelandais-Briere C."/>
            <person name="Moreau S."/>
            <person name="Carrere S."/>
            <person name="Blein T."/>
            <person name="Jardinaud M.F."/>
            <person name="Latrasse D."/>
            <person name="Zouine M."/>
            <person name="Zahm M."/>
            <person name="Kreplak J."/>
            <person name="Mayjonade B."/>
            <person name="Satge C."/>
            <person name="Perez M."/>
            <person name="Cauet S."/>
            <person name="Marande W."/>
            <person name="Chantry-Darmon C."/>
            <person name="Lopez-Roques C."/>
            <person name="Bouchez O."/>
            <person name="Berard A."/>
            <person name="Debelle F."/>
            <person name="Munos S."/>
            <person name="Bendahmane A."/>
            <person name="Berges H."/>
            <person name="Niebel A."/>
            <person name="Buitink J."/>
            <person name="Frugier F."/>
            <person name="Benhamed M."/>
            <person name="Crespi M."/>
            <person name="Gouzy J."/>
            <person name="Gamas P."/>
        </authorList>
    </citation>
    <scope>NUCLEOTIDE SEQUENCE [LARGE SCALE GENOMIC DNA]</scope>
    <source>
        <strain evidence="2">cv. Jemalong A17</strain>
    </source>
</reference>
<organism evidence="1 2">
    <name type="scientific">Medicago truncatula</name>
    <name type="common">Barrel medic</name>
    <name type="synonym">Medicago tribuloides</name>
    <dbReference type="NCBI Taxonomy" id="3880"/>
    <lineage>
        <taxon>Eukaryota</taxon>
        <taxon>Viridiplantae</taxon>
        <taxon>Streptophyta</taxon>
        <taxon>Embryophyta</taxon>
        <taxon>Tracheophyta</taxon>
        <taxon>Spermatophyta</taxon>
        <taxon>Magnoliopsida</taxon>
        <taxon>eudicotyledons</taxon>
        <taxon>Gunneridae</taxon>
        <taxon>Pentapetalae</taxon>
        <taxon>rosids</taxon>
        <taxon>fabids</taxon>
        <taxon>Fabales</taxon>
        <taxon>Fabaceae</taxon>
        <taxon>Papilionoideae</taxon>
        <taxon>50 kb inversion clade</taxon>
        <taxon>NPAAA clade</taxon>
        <taxon>Hologalegina</taxon>
        <taxon>IRL clade</taxon>
        <taxon>Trifolieae</taxon>
        <taxon>Medicago</taxon>
    </lineage>
</organism>
<gene>
    <name evidence="1" type="ORF">MtrunA17_Chr2g0295331</name>
</gene>
<dbReference type="EMBL" id="PSQE01000002">
    <property type="protein sequence ID" value="RHN73143.1"/>
    <property type="molecule type" value="Genomic_DNA"/>
</dbReference>
<dbReference type="Gramene" id="rna8929">
    <property type="protein sequence ID" value="RHN73143.1"/>
    <property type="gene ID" value="gene8929"/>
</dbReference>
<evidence type="ECO:0000313" key="1">
    <source>
        <dbReference type="EMBL" id="RHN73143.1"/>
    </source>
</evidence>